<dbReference type="Gene3D" id="1.10.510.10">
    <property type="entry name" value="Transferase(Phosphotransferase) domain 1"/>
    <property type="match status" value="1"/>
</dbReference>
<accession>A2EBR1</accession>
<name>A2EBR1_TRIV3</name>
<dbReference type="InterPro" id="IPR011009">
    <property type="entry name" value="Kinase-like_dom_sf"/>
</dbReference>
<dbReference type="SMART" id="SM00220">
    <property type="entry name" value="S_TKc"/>
    <property type="match status" value="1"/>
</dbReference>
<reference evidence="3" key="1">
    <citation type="submission" date="2006-10" db="EMBL/GenBank/DDBJ databases">
        <authorList>
            <person name="Amadeo P."/>
            <person name="Zhao Q."/>
            <person name="Wortman J."/>
            <person name="Fraser-Liggett C."/>
            <person name="Carlton J."/>
        </authorList>
    </citation>
    <scope>NUCLEOTIDE SEQUENCE</scope>
    <source>
        <strain evidence="3">G3</strain>
    </source>
</reference>
<dbReference type="PROSITE" id="PS50011">
    <property type="entry name" value="PROTEIN_KINASE_DOM"/>
    <property type="match status" value="1"/>
</dbReference>
<keyword evidence="3" id="KW-0418">Kinase</keyword>
<dbReference type="SUPFAM" id="SSF56112">
    <property type="entry name" value="Protein kinase-like (PK-like)"/>
    <property type="match status" value="1"/>
</dbReference>
<dbReference type="VEuPathDB" id="TrichDB:TVAG_373800"/>
<dbReference type="SMR" id="A2EBR1"/>
<evidence type="ECO:0000313" key="4">
    <source>
        <dbReference type="Proteomes" id="UP000001542"/>
    </source>
</evidence>
<dbReference type="STRING" id="5722.A2EBR1"/>
<dbReference type="InterPro" id="IPR008271">
    <property type="entry name" value="Ser/Thr_kinase_AS"/>
</dbReference>
<dbReference type="KEGG" id="tva:4767804"/>
<evidence type="ECO:0000259" key="2">
    <source>
        <dbReference type="PROSITE" id="PS50011"/>
    </source>
</evidence>
<dbReference type="GO" id="GO:0004672">
    <property type="term" value="F:protein kinase activity"/>
    <property type="evidence" value="ECO:0007669"/>
    <property type="project" value="InterPro"/>
</dbReference>
<dbReference type="Pfam" id="PF00069">
    <property type="entry name" value="Pkinase"/>
    <property type="match status" value="1"/>
</dbReference>
<dbReference type="eggNOG" id="KOG0583">
    <property type="taxonomic scope" value="Eukaryota"/>
</dbReference>
<dbReference type="VEuPathDB" id="TrichDB:TVAGG3_0464550"/>
<dbReference type="Proteomes" id="UP000001542">
    <property type="component" value="Unassembled WGS sequence"/>
</dbReference>
<dbReference type="PANTHER" id="PTHR24362">
    <property type="entry name" value="SERINE/THREONINE-PROTEIN KINASE NEK"/>
    <property type="match status" value="1"/>
</dbReference>
<feature type="transmembrane region" description="Helical" evidence="1">
    <location>
        <begin position="12"/>
        <end position="32"/>
    </location>
</feature>
<dbReference type="RefSeq" id="XP_001322096.1">
    <property type="nucleotide sequence ID" value="XM_001322061.1"/>
</dbReference>
<keyword evidence="3" id="KW-0808">Transferase</keyword>
<evidence type="ECO:0000256" key="1">
    <source>
        <dbReference type="SAM" id="Phobius"/>
    </source>
</evidence>
<protein>
    <submittedName>
        <fullName evidence="3">CAMK family protein kinase</fullName>
    </submittedName>
</protein>
<dbReference type="PROSITE" id="PS00108">
    <property type="entry name" value="PROTEIN_KINASE_ST"/>
    <property type="match status" value="1"/>
</dbReference>
<reference evidence="3" key="2">
    <citation type="journal article" date="2007" name="Science">
        <title>Draft genome sequence of the sexually transmitted pathogen Trichomonas vaginalis.</title>
        <authorList>
            <person name="Carlton J.M."/>
            <person name="Hirt R.P."/>
            <person name="Silva J.C."/>
            <person name="Delcher A.L."/>
            <person name="Schatz M."/>
            <person name="Zhao Q."/>
            <person name="Wortman J.R."/>
            <person name="Bidwell S.L."/>
            <person name="Alsmark U.C.M."/>
            <person name="Besteiro S."/>
            <person name="Sicheritz-Ponten T."/>
            <person name="Noel C.J."/>
            <person name="Dacks J.B."/>
            <person name="Foster P.G."/>
            <person name="Simillion C."/>
            <person name="Van de Peer Y."/>
            <person name="Miranda-Saavedra D."/>
            <person name="Barton G.J."/>
            <person name="Westrop G.D."/>
            <person name="Mueller S."/>
            <person name="Dessi D."/>
            <person name="Fiori P.L."/>
            <person name="Ren Q."/>
            <person name="Paulsen I."/>
            <person name="Zhang H."/>
            <person name="Bastida-Corcuera F.D."/>
            <person name="Simoes-Barbosa A."/>
            <person name="Brown M.T."/>
            <person name="Hayes R.D."/>
            <person name="Mukherjee M."/>
            <person name="Okumura C.Y."/>
            <person name="Schneider R."/>
            <person name="Smith A.J."/>
            <person name="Vanacova S."/>
            <person name="Villalvazo M."/>
            <person name="Haas B.J."/>
            <person name="Pertea M."/>
            <person name="Feldblyum T.V."/>
            <person name="Utterback T.R."/>
            <person name="Shu C.L."/>
            <person name="Osoegawa K."/>
            <person name="de Jong P.J."/>
            <person name="Hrdy I."/>
            <person name="Horvathova L."/>
            <person name="Zubacova Z."/>
            <person name="Dolezal P."/>
            <person name="Malik S.B."/>
            <person name="Logsdon J.M. Jr."/>
            <person name="Henze K."/>
            <person name="Gupta A."/>
            <person name="Wang C.C."/>
            <person name="Dunne R.L."/>
            <person name="Upcroft J.A."/>
            <person name="Upcroft P."/>
            <person name="White O."/>
            <person name="Salzberg S.L."/>
            <person name="Tang P."/>
            <person name="Chiu C.-H."/>
            <person name="Lee Y.-S."/>
            <person name="Embley T.M."/>
            <person name="Coombs G.H."/>
            <person name="Mottram J.C."/>
            <person name="Tachezy J."/>
            <person name="Fraser-Liggett C.M."/>
            <person name="Johnson P.J."/>
        </authorList>
    </citation>
    <scope>NUCLEOTIDE SEQUENCE [LARGE SCALE GENOMIC DNA]</scope>
    <source>
        <strain evidence="3">G3</strain>
    </source>
</reference>
<gene>
    <name evidence="3" type="ORF">TVAG_373800</name>
</gene>
<dbReference type="AlphaFoldDB" id="A2EBR1"/>
<keyword evidence="1" id="KW-0472">Membrane</keyword>
<dbReference type="EMBL" id="DS113348">
    <property type="protein sequence ID" value="EAY09873.1"/>
    <property type="molecule type" value="Genomic_DNA"/>
</dbReference>
<feature type="domain" description="Protein kinase" evidence="2">
    <location>
        <begin position="14"/>
        <end position="254"/>
    </location>
</feature>
<proteinExistence type="predicted"/>
<dbReference type="InterPro" id="IPR000719">
    <property type="entry name" value="Prot_kinase_dom"/>
</dbReference>
<keyword evidence="4" id="KW-1185">Reference proteome</keyword>
<dbReference type="PANTHER" id="PTHR24362:SF309">
    <property type="entry name" value="PROTEIN KINASE DOMAIN-CONTAINING PROTEIN"/>
    <property type="match status" value="1"/>
</dbReference>
<dbReference type="GO" id="GO:0005524">
    <property type="term" value="F:ATP binding"/>
    <property type="evidence" value="ECO:0007669"/>
    <property type="project" value="InterPro"/>
</dbReference>
<keyword evidence="1" id="KW-1133">Transmembrane helix</keyword>
<keyword evidence="1" id="KW-0812">Transmembrane</keyword>
<evidence type="ECO:0000313" key="3">
    <source>
        <dbReference type="EMBL" id="EAY09873.1"/>
    </source>
</evidence>
<sequence length="316" mass="37031">MEPEEEEFFLKHNLECLDVIAIGGYGIIYLVYSHLYKTKFAMKMITKEDFKPIEIQCLMSIDDPHIIRLYQHFKFNDSIYLLMEYCPTDLEKMLINSKSISHDDMMRYIQDVILCVRACHQHNIAHCDIKPGNFLIDSYGRIKITDFGMSIIHKQSQNYKSYRGTRLCMAPEIMKKQEYNPIKADIWALGVTIYFMATKRYPFSADCIEEKIIQCRYDESLVSDPLLRQVIQSCLNVDPELRFSEDQLLSLPYFQSNIDEKGENKSIRISKTRTNLKMIIKTPYRGTLKRYAAKSFVVNSKQDCLSLSNKRIISKI</sequence>
<dbReference type="InParanoid" id="A2EBR1"/>
<dbReference type="OrthoDB" id="4062651at2759"/>
<organism evidence="3 4">
    <name type="scientific">Trichomonas vaginalis (strain ATCC PRA-98 / G3)</name>
    <dbReference type="NCBI Taxonomy" id="412133"/>
    <lineage>
        <taxon>Eukaryota</taxon>
        <taxon>Metamonada</taxon>
        <taxon>Parabasalia</taxon>
        <taxon>Trichomonadida</taxon>
        <taxon>Trichomonadidae</taxon>
        <taxon>Trichomonas</taxon>
    </lineage>
</organism>